<feature type="compositionally biased region" description="Basic and acidic residues" evidence="1">
    <location>
        <begin position="1"/>
        <end position="10"/>
    </location>
</feature>
<accession>A0ABX0TRA1</accession>
<organism evidence="2 3">
    <name type="scientific">Sphingomonas vulcanisoli</name>
    <dbReference type="NCBI Taxonomy" id="1658060"/>
    <lineage>
        <taxon>Bacteria</taxon>
        <taxon>Pseudomonadati</taxon>
        <taxon>Pseudomonadota</taxon>
        <taxon>Alphaproteobacteria</taxon>
        <taxon>Sphingomonadales</taxon>
        <taxon>Sphingomonadaceae</taxon>
        <taxon>Sphingomonas</taxon>
    </lineage>
</organism>
<feature type="compositionally biased region" description="Acidic residues" evidence="1">
    <location>
        <begin position="12"/>
        <end position="22"/>
    </location>
</feature>
<dbReference type="Proteomes" id="UP000727456">
    <property type="component" value="Unassembled WGS sequence"/>
</dbReference>
<evidence type="ECO:0000313" key="3">
    <source>
        <dbReference type="Proteomes" id="UP000727456"/>
    </source>
</evidence>
<evidence type="ECO:0000313" key="2">
    <source>
        <dbReference type="EMBL" id="NIJ07608.1"/>
    </source>
</evidence>
<reference evidence="2 3" key="1">
    <citation type="submission" date="2020-03" db="EMBL/GenBank/DDBJ databases">
        <title>Genomic Encyclopedia of Type Strains, Phase III (KMG-III): the genomes of soil and plant-associated and newly described type strains.</title>
        <authorList>
            <person name="Whitman W."/>
        </authorList>
    </citation>
    <scope>NUCLEOTIDE SEQUENCE [LARGE SCALE GENOMIC DNA]</scope>
    <source>
        <strain evidence="2 3">CECT 8804</strain>
    </source>
</reference>
<gene>
    <name evidence="2" type="ORF">FHS31_001204</name>
</gene>
<dbReference type="EMBL" id="JAAOZC010000002">
    <property type="protein sequence ID" value="NIJ07608.1"/>
    <property type="molecule type" value="Genomic_DNA"/>
</dbReference>
<sequence length="115" mass="12894">MIDRLDHLNGDPDLELNGDELDGNNEEDVFGLKVPKSGVWVHPGCPFADPDIGQDDNGEAVNEDGEAEVAWLMPDYGQSQDSEPFNAGEAAKHYHHTRGWQWDMSPHSWKDCRGY</sequence>
<keyword evidence="3" id="KW-1185">Reference proteome</keyword>
<comment type="caution">
    <text evidence="2">The sequence shown here is derived from an EMBL/GenBank/DDBJ whole genome shotgun (WGS) entry which is preliminary data.</text>
</comment>
<feature type="region of interest" description="Disordered" evidence="1">
    <location>
        <begin position="1"/>
        <end position="22"/>
    </location>
</feature>
<name>A0ABX0TRA1_9SPHN</name>
<proteinExistence type="predicted"/>
<dbReference type="RefSeq" id="WP_167072458.1">
    <property type="nucleotide sequence ID" value="NZ_JAAOZC010000002.1"/>
</dbReference>
<protein>
    <submittedName>
        <fullName evidence="2">Uncharacterized protein</fullName>
    </submittedName>
</protein>
<evidence type="ECO:0000256" key="1">
    <source>
        <dbReference type="SAM" id="MobiDB-lite"/>
    </source>
</evidence>